<dbReference type="SUPFAM" id="SSF52540">
    <property type="entry name" value="P-loop containing nucleoside triphosphate hydrolases"/>
    <property type="match status" value="1"/>
</dbReference>
<keyword evidence="2" id="KW-0342">GTP-binding</keyword>
<dbReference type="InterPro" id="IPR050227">
    <property type="entry name" value="Rab"/>
</dbReference>
<dbReference type="SMART" id="SM00175">
    <property type="entry name" value="RAB"/>
    <property type="match status" value="1"/>
</dbReference>
<dbReference type="Proteomes" id="UP000694941">
    <property type="component" value="Unplaced"/>
</dbReference>
<proteinExistence type="predicted"/>
<name>A0ABM1BJ23_LIMPO</name>
<dbReference type="PROSITE" id="PS51419">
    <property type="entry name" value="RAB"/>
    <property type="match status" value="1"/>
</dbReference>
<accession>A0ABM1BJ23</accession>
<dbReference type="SMART" id="SM00174">
    <property type="entry name" value="RHO"/>
    <property type="match status" value="1"/>
</dbReference>
<evidence type="ECO:0000256" key="2">
    <source>
        <dbReference type="ARBA" id="ARBA00023134"/>
    </source>
</evidence>
<dbReference type="GeneID" id="106467204"/>
<keyword evidence="3" id="KW-1185">Reference proteome</keyword>
<evidence type="ECO:0000313" key="3">
    <source>
        <dbReference type="Proteomes" id="UP000694941"/>
    </source>
</evidence>
<dbReference type="InterPro" id="IPR001806">
    <property type="entry name" value="Small_GTPase"/>
</dbReference>
<dbReference type="PANTHER" id="PTHR47977">
    <property type="entry name" value="RAS-RELATED PROTEIN RAB"/>
    <property type="match status" value="1"/>
</dbReference>
<sequence>WDTAGQERFKSIAAAYYRGAKAVVIVFDITNIFSLQNAPVWLKETLENNRENPLIFLIGTKRDVVSEATYRVVERQAVAMARSLKAEYWAVSSKTGENVKEFFFRLAALCFNCSVLREIEAPQRSEVSSDFVRLAHPEELFERKDKKRCNGKCA</sequence>
<dbReference type="PROSITE" id="PS51421">
    <property type="entry name" value="RAS"/>
    <property type="match status" value="1"/>
</dbReference>
<evidence type="ECO:0000313" key="4">
    <source>
        <dbReference type="RefSeq" id="XP_013782983.1"/>
    </source>
</evidence>
<dbReference type="RefSeq" id="XP_013782983.1">
    <property type="nucleotide sequence ID" value="XM_013927529.2"/>
</dbReference>
<organism evidence="3 4">
    <name type="scientific">Limulus polyphemus</name>
    <name type="common">Atlantic horseshoe crab</name>
    <dbReference type="NCBI Taxonomy" id="6850"/>
    <lineage>
        <taxon>Eukaryota</taxon>
        <taxon>Metazoa</taxon>
        <taxon>Ecdysozoa</taxon>
        <taxon>Arthropoda</taxon>
        <taxon>Chelicerata</taxon>
        <taxon>Merostomata</taxon>
        <taxon>Xiphosura</taxon>
        <taxon>Limulidae</taxon>
        <taxon>Limulus</taxon>
    </lineage>
</organism>
<feature type="non-terminal residue" evidence="4">
    <location>
        <position position="1"/>
    </location>
</feature>
<protein>
    <submittedName>
        <fullName evidence="4">Ras-related protein Rab-34-like</fullName>
    </submittedName>
</protein>
<dbReference type="InterPro" id="IPR027417">
    <property type="entry name" value="P-loop_NTPase"/>
</dbReference>
<gene>
    <name evidence="4" type="primary">LOC106467204</name>
</gene>
<evidence type="ECO:0000256" key="1">
    <source>
        <dbReference type="ARBA" id="ARBA00022741"/>
    </source>
</evidence>
<reference evidence="4" key="1">
    <citation type="submission" date="2025-08" db="UniProtKB">
        <authorList>
            <consortium name="RefSeq"/>
        </authorList>
    </citation>
    <scope>IDENTIFICATION</scope>
    <source>
        <tissue evidence="4">Muscle</tissue>
    </source>
</reference>
<keyword evidence="1" id="KW-0547">Nucleotide-binding</keyword>
<dbReference type="Gene3D" id="3.40.50.300">
    <property type="entry name" value="P-loop containing nucleotide triphosphate hydrolases"/>
    <property type="match status" value="1"/>
</dbReference>
<dbReference type="Pfam" id="PF00071">
    <property type="entry name" value="Ras"/>
    <property type="match status" value="1"/>
</dbReference>